<dbReference type="CDD" id="cd07012">
    <property type="entry name" value="PBP2_Bug_TTT"/>
    <property type="match status" value="1"/>
</dbReference>
<evidence type="ECO:0000313" key="3">
    <source>
        <dbReference type="EMBL" id="CCA87747.1"/>
    </source>
</evidence>
<dbReference type="PIRSF" id="PIRSF017082">
    <property type="entry name" value="YflP"/>
    <property type="match status" value="1"/>
</dbReference>
<dbReference type="InterPro" id="IPR005064">
    <property type="entry name" value="BUG"/>
</dbReference>
<dbReference type="Gene3D" id="3.40.190.150">
    <property type="entry name" value="Bordetella uptake gene, domain 1"/>
    <property type="match status" value="1"/>
</dbReference>
<comment type="similarity">
    <text evidence="1">Belongs to the UPF0065 (bug) family.</text>
</comment>
<keyword evidence="2" id="KW-0472">Membrane</keyword>
<dbReference type="Gene3D" id="3.40.190.10">
    <property type="entry name" value="Periplasmic binding protein-like II"/>
    <property type="match status" value="1"/>
</dbReference>
<evidence type="ECO:0000256" key="1">
    <source>
        <dbReference type="ARBA" id="ARBA00006987"/>
    </source>
</evidence>
<dbReference type="AlphaFoldDB" id="G3A906"/>
<evidence type="ECO:0008006" key="4">
    <source>
        <dbReference type="Google" id="ProtNLM"/>
    </source>
</evidence>
<keyword evidence="2" id="KW-1133">Transmembrane helix</keyword>
<reference evidence="3" key="1">
    <citation type="journal article" date="2011" name="PLoS ONE">
        <title>Ralstonia syzygii, the Blood Disease Bacterium and some Asian R. solanacearum strains form a single genomic species despite divergent lifestyles.</title>
        <authorList>
            <person name="Remenant B."/>
            <person name="de Cambiaire J.C."/>
            <person name="Cellier G."/>
            <person name="Jacobs J.M."/>
            <person name="Mangenot S."/>
            <person name="Barbe V."/>
            <person name="Lajus A."/>
            <person name="Vallenet D."/>
            <person name="Medigue C."/>
            <person name="Fegan M."/>
            <person name="Allen C."/>
            <person name="Prior P."/>
        </authorList>
    </citation>
    <scope>NUCLEOTIDE SEQUENCE</scope>
    <source>
        <strain evidence="3">R24</strain>
    </source>
</reference>
<accession>G3A906</accession>
<dbReference type="InterPro" id="IPR042100">
    <property type="entry name" value="Bug_dom1"/>
</dbReference>
<dbReference type="Pfam" id="PF03401">
    <property type="entry name" value="TctC"/>
    <property type="match status" value="1"/>
</dbReference>
<evidence type="ECO:0000256" key="2">
    <source>
        <dbReference type="SAM" id="Phobius"/>
    </source>
</evidence>
<proteinExistence type="inferred from homology"/>
<dbReference type="PANTHER" id="PTHR42928">
    <property type="entry name" value="TRICARBOXYLATE-BINDING PROTEIN"/>
    <property type="match status" value="1"/>
</dbReference>
<name>G3A906_9RALS</name>
<sequence>MAWSLHAQSVGQIYMGSHMTNFHFPSIRSAAQRLNTRRRALLYALGVTTAMAVLPAFAQGGPWPTARPITLIAPFPAGGSTDSIGRLLANEMAKELHQSIIVDNRPGANGNIGTGLAAKAAPDGYTLLLSGIGSNAINYALYKKLSYSDASFRHISLLATGPQVIVVNNQVPASNLQDLIKLIKSKPDEYSFASAGNGSGGHLTMELIKQKAGLQMSHIPYKGFGPAMTDVIGGRVQVLALNNDGALPMVKAGKFKALAVTSKTRNPSFPTVPTVAESGIPDIEVVSWFGLSAPAGTPDAIVKQLSEAAQRAMHAPKVQQVLQDEGFVVVGNGPDEFARFVKNDIARWQAVVKKANIALD</sequence>
<organism evidence="3">
    <name type="scientific">Ralstonia syzygii R24</name>
    <dbReference type="NCBI Taxonomy" id="907261"/>
    <lineage>
        <taxon>Bacteria</taxon>
        <taxon>Pseudomonadati</taxon>
        <taxon>Pseudomonadota</taxon>
        <taxon>Betaproteobacteria</taxon>
        <taxon>Burkholderiales</taxon>
        <taxon>Burkholderiaceae</taxon>
        <taxon>Ralstonia</taxon>
        <taxon>Ralstonia solanacearum species complex</taxon>
    </lineage>
</organism>
<keyword evidence="2" id="KW-0812">Transmembrane</keyword>
<dbReference type="EMBL" id="FR854090">
    <property type="protein sequence ID" value="CCA87747.1"/>
    <property type="molecule type" value="Genomic_DNA"/>
</dbReference>
<gene>
    <name evidence="3" type="ORF">RALSY_mp10268</name>
</gene>
<feature type="transmembrane region" description="Helical" evidence="2">
    <location>
        <begin position="40"/>
        <end position="58"/>
    </location>
</feature>
<dbReference type="SUPFAM" id="SSF53850">
    <property type="entry name" value="Periplasmic binding protein-like II"/>
    <property type="match status" value="1"/>
</dbReference>
<protein>
    <recommendedName>
        <fullName evidence="4">Extra-cytoplasmic solute receptor</fullName>
    </recommendedName>
</protein>
<reference evidence="3" key="2">
    <citation type="submission" date="2011-04" db="EMBL/GenBank/DDBJ databases">
        <authorList>
            <person name="Genoscope - CEA"/>
        </authorList>
    </citation>
    <scope>NUCLEOTIDE SEQUENCE</scope>
    <source>
        <strain evidence="3">R24</strain>
    </source>
</reference>
<dbReference type="PANTHER" id="PTHR42928:SF5">
    <property type="entry name" value="BLR1237 PROTEIN"/>
    <property type="match status" value="1"/>
</dbReference>